<reference evidence="1" key="2">
    <citation type="journal article" date="2023" name="BMC Genomics">
        <title>Pest status, molecular evolution, and epigenetic factors derived from the genome assembly of Frankliniella fusca, a thysanopteran phytovirus vector.</title>
        <authorList>
            <person name="Catto M.A."/>
            <person name="Labadie P.E."/>
            <person name="Jacobson A.L."/>
            <person name="Kennedy G.G."/>
            <person name="Srinivasan R."/>
            <person name="Hunt B.G."/>
        </authorList>
    </citation>
    <scope>NUCLEOTIDE SEQUENCE</scope>
    <source>
        <strain evidence="1">PL_HMW_Pooled</strain>
    </source>
</reference>
<evidence type="ECO:0000313" key="2">
    <source>
        <dbReference type="Proteomes" id="UP001219518"/>
    </source>
</evidence>
<protein>
    <submittedName>
        <fullName evidence="1">Flavin-dependent monooxygenase</fullName>
    </submittedName>
</protein>
<dbReference type="AlphaFoldDB" id="A0AAE1LTB7"/>
<organism evidence="1 2">
    <name type="scientific">Frankliniella fusca</name>
    <dbReference type="NCBI Taxonomy" id="407009"/>
    <lineage>
        <taxon>Eukaryota</taxon>
        <taxon>Metazoa</taxon>
        <taxon>Ecdysozoa</taxon>
        <taxon>Arthropoda</taxon>
        <taxon>Hexapoda</taxon>
        <taxon>Insecta</taxon>
        <taxon>Pterygota</taxon>
        <taxon>Neoptera</taxon>
        <taxon>Paraneoptera</taxon>
        <taxon>Thysanoptera</taxon>
        <taxon>Terebrantia</taxon>
        <taxon>Thripoidea</taxon>
        <taxon>Thripidae</taxon>
        <taxon>Frankliniella</taxon>
    </lineage>
</organism>
<evidence type="ECO:0000313" key="1">
    <source>
        <dbReference type="EMBL" id="KAK3930995.1"/>
    </source>
</evidence>
<comment type="caution">
    <text evidence="1">The sequence shown here is derived from an EMBL/GenBank/DDBJ whole genome shotgun (WGS) entry which is preliminary data.</text>
</comment>
<keyword evidence="2" id="KW-1185">Reference proteome</keyword>
<reference evidence="1" key="1">
    <citation type="submission" date="2021-07" db="EMBL/GenBank/DDBJ databases">
        <authorList>
            <person name="Catto M.A."/>
            <person name="Jacobson A."/>
            <person name="Kennedy G."/>
            <person name="Labadie P."/>
            <person name="Hunt B.G."/>
            <person name="Srinivasan R."/>
        </authorList>
    </citation>
    <scope>NUCLEOTIDE SEQUENCE</scope>
    <source>
        <strain evidence="1">PL_HMW_Pooled</strain>
        <tissue evidence="1">Head</tissue>
    </source>
</reference>
<proteinExistence type="predicted"/>
<gene>
    <name evidence="1" type="ORF">KUF71_024907</name>
</gene>
<feature type="non-terminal residue" evidence="1">
    <location>
        <position position="95"/>
    </location>
</feature>
<dbReference type="EMBL" id="JAHWGI010001416">
    <property type="protein sequence ID" value="KAK3930995.1"/>
    <property type="molecule type" value="Genomic_DNA"/>
</dbReference>
<dbReference type="GO" id="GO:0004497">
    <property type="term" value="F:monooxygenase activity"/>
    <property type="evidence" value="ECO:0007669"/>
    <property type="project" value="UniProtKB-KW"/>
</dbReference>
<keyword evidence="1" id="KW-0503">Monooxygenase</keyword>
<sequence>MPQIPRGGPFPHHQLRHLRLLWLESAEKDRIFRLWGRGRVAIFNQGLCCVLPMSKFAFTLEGNECKHTGRHLLTGHLRCKFDSNLIFAGGAHMGI</sequence>
<accession>A0AAE1LTB7</accession>
<keyword evidence="1" id="KW-0560">Oxidoreductase</keyword>
<dbReference type="Proteomes" id="UP001219518">
    <property type="component" value="Unassembled WGS sequence"/>
</dbReference>
<name>A0AAE1LTB7_9NEOP</name>